<accession>X1S8Z9</accession>
<organism evidence="4">
    <name type="scientific">marine sediment metagenome</name>
    <dbReference type="NCBI Taxonomy" id="412755"/>
    <lineage>
        <taxon>unclassified sequences</taxon>
        <taxon>metagenomes</taxon>
        <taxon>ecological metagenomes</taxon>
    </lineage>
</organism>
<dbReference type="GO" id="GO:0000166">
    <property type="term" value="F:nucleotide binding"/>
    <property type="evidence" value="ECO:0007669"/>
    <property type="project" value="InterPro"/>
</dbReference>
<gene>
    <name evidence="4" type="ORF">S12H4_05486</name>
</gene>
<evidence type="ECO:0000259" key="3">
    <source>
        <dbReference type="Pfam" id="PF01408"/>
    </source>
</evidence>
<comment type="caution">
    <text evidence="4">The sequence shown here is derived from an EMBL/GenBank/DDBJ whole genome shotgun (WGS) entry which is preliminary data.</text>
</comment>
<dbReference type="PANTHER" id="PTHR22604">
    <property type="entry name" value="OXIDOREDUCTASES"/>
    <property type="match status" value="1"/>
</dbReference>
<evidence type="ECO:0000256" key="1">
    <source>
        <dbReference type="ARBA" id="ARBA00010928"/>
    </source>
</evidence>
<dbReference type="InterPro" id="IPR036291">
    <property type="entry name" value="NAD(P)-bd_dom_sf"/>
</dbReference>
<feature type="non-terminal residue" evidence="4">
    <location>
        <position position="1"/>
    </location>
</feature>
<dbReference type="InterPro" id="IPR000683">
    <property type="entry name" value="Gfo/Idh/MocA-like_OxRdtase_N"/>
</dbReference>
<evidence type="ECO:0000313" key="4">
    <source>
        <dbReference type="EMBL" id="GAI64264.1"/>
    </source>
</evidence>
<dbReference type="InterPro" id="IPR050984">
    <property type="entry name" value="Gfo/Idh/MocA_domain"/>
</dbReference>
<protein>
    <recommendedName>
        <fullName evidence="3">Gfo/Idh/MocA-like oxidoreductase N-terminal domain-containing protein</fullName>
    </recommendedName>
</protein>
<dbReference type="PANTHER" id="PTHR22604:SF105">
    <property type="entry name" value="TRANS-1,2-DIHYDROBENZENE-1,2-DIOL DEHYDROGENASE"/>
    <property type="match status" value="1"/>
</dbReference>
<keyword evidence="2" id="KW-0560">Oxidoreductase</keyword>
<name>X1S8Z9_9ZZZZ</name>
<dbReference type="Gene3D" id="3.40.50.720">
    <property type="entry name" value="NAD(P)-binding Rossmann-like Domain"/>
    <property type="match status" value="1"/>
</dbReference>
<feature type="domain" description="Gfo/Idh/MocA-like oxidoreductase N-terminal" evidence="3">
    <location>
        <begin position="2"/>
        <end position="93"/>
    </location>
</feature>
<dbReference type="SUPFAM" id="SSF51735">
    <property type="entry name" value="NAD(P)-binding Rossmann-fold domains"/>
    <property type="match status" value="1"/>
</dbReference>
<dbReference type="AlphaFoldDB" id="X1S8Z9"/>
<reference evidence="4" key="1">
    <citation type="journal article" date="2014" name="Front. Microbiol.">
        <title>High frequency of phylogenetically diverse reductive dehalogenase-homologous genes in deep subseafloor sedimentary metagenomes.</title>
        <authorList>
            <person name="Kawai M."/>
            <person name="Futagami T."/>
            <person name="Toyoda A."/>
            <person name="Takaki Y."/>
            <person name="Nishi S."/>
            <person name="Hori S."/>
            <person name="Arai W."/>
            <person name="Tsubouchi T."/>
            <person name="Morono Y."/>
            <person name="Uchiyama I."/>
            <person name="Ito T."/>
            <person name="Fujiyama A."/>
            <person name="Inagaki F."/>
            <person name="Takami H."/>
        </authorList>
    </citation>
    <scope>NUCLEOTIDE SEQUENCE</scope>
    <source>
        <strain evidence="4">Expedition CK06-06</strain>
    </source>
</reference>
<comment type="similarity">
    <text evidence="1">Belongs to the Gfo/Idh/MocA family.</text>
</comment>
<dbReference type="GO" id="GO:0016491">
    <property type="term" value="F:oxidoreductase activity"/>
    <property type="evidence" value="ECO:0007669"/>
    <property type="project" value="UniProtKB-KW"/>
</dbReference>
<proteinExistence type="inferred from homology"/>
<dbReference type="Pfam" id="PF01408">
    <property type="entry name" value="GFO_IDH_MocA"/>
    <property type="match status" value="1"/>
</dbReference>
<evidence type="ECO:0000256" key="2">
    <source>
        <dbReference type="ARBA" id="ARBA00023002"/>
    </source>
</evidence>
<sequence length="111" mass="12605">ARLLAVASRSGERAAGFAKRHNAERNYADYESLAVDPDVDVIYIATPHNFHFEHTLLSLDHNKSVLIEKPICVNAKETGKLIETARGKQVFLMEFIRGKSRQTKYQNNHIL</sequence>
<dbReference type="EMBL" id="BARW01001824">
    <property type="protein sequence ID" value="GAI64264.1"/>
    <property type="molecule type" value="Genomic_DNA"/>
</dbReference>